<accession>A0A382GEW7</accession>
<organism evidence="1">
    <name type="scientific">marine metagenome</name>
    <dbReference type="NCBI Taxonomy" id="408172"/>
    <lineage>
        <taxon>unclassified sequences</taxon>
        <taxon>metagenomes</taxon>
        <taxon>ecological metagenomes</taxon>
    </lineage>
</organism>
<gene>
    <name evidence="1" type="ORF">METZ01_LOCUS225595</name>
</gene>
<sequence length="88" mass="10136">MKKRTRSILEELNSIHRTADNDALIQSTGHNLIESSINLLNRITESYAPDTASELERRFINSIRSGDPRKFKRGIDRIVETKRHSDDS</sequence>
<evidence type="ECO:0000313" key="1">
    <source>
        <dbReference type="EMBL" id="SVB72741.1"/>
    </source>
</evidence>
<dbReference type="EMBL" id="UINC01054710">
    <property type="protein sequence ID" value="SVB72741.1"/>
    <property type="molecule type" value="Genomic_DNA"/>
</dbReference>
<reference evidence="1" key="1">
    <citation type="submission" date="2018-05" db="EMBL/GenBank/DDBJ databases">
        <authorList>
            <person name="Lanie J.A."/>
            <person name="Ng W.-L."/>
            <person name="Kazmierczak K.M."/>
            <person name="Andrzejewski T.M."/>
            <person name="Davidsen T.M."/>
            <person name="Wayne K.J."/>
            <person name="Tettelin H."/>
            <person name="Glass J.I."/>
            <person name="Rusch D."/>
            <person name="Podicherti R."/>
            <person name="Tsui H.-C.T."/>
            <person name="Winkler M.E."/>
        </authorList>
    </citation>
    <scope>NUCLEOTIDE SEQUENCE</scope>
</reference>
<proteinExistence type="predicted"/>
<dbReference type="AlphaFoldDB" id="A0A382GEW7"/>
<protein>
    <submittedName>
        <fullName evidence="1">Uncharacterized protein</fullName>
    </submittedName>
</protein>
<name>A0A382GEW7_9ZZZZ</name>